<evidence type="ECO:0000313" key="10">
    <source>
        <dbReference type="Proteomes" id="UP000264002"/>
    </source>
</evidence>
<evidence type="ECO:0000259" key="8">
    <source>
        <dbReference type="PROSITE" id="PS50928"/>
    </source>
</evidence>
<keyword evidence="5 7" id="KW-1133">Transmembrane helix</keyword>
<dbReference type="InterPro" id="IPR050809">
    <property type="entry name" value="UgpAE/MalFG_permease"/>
</dbReference>
<dbReference type="Proteomes" id="UP000264002">
    <property type="component" value="Unassembled WGS sequence"/>
</dbReference>
<evidence type="ECO:0000256" key="1">
    <source>
        <dbReference type="ARBA" id="ARBA00004651"/>
    </source>
</evidence>
<name>A0A372MJR5_9SPIR</name>
<evidence type="ECO:0000256" key="4">
    <source>
        <dbReference type="ARBA" id="ARBA00022692"/>
    </source>
</evidence>
<evidence type="ECO:0000256" key="6">
    <source>
        <dbReference type="ARBA" id="ARBA00023136"/>
    </source>
</evidence>
<feature type="transmembrane region" description="Helical" evidence="7">
    <location>
        <begin position="254"/>
        <end position="274"/>
    </location>
</feature>
<comment type="caution">
    <text evidence="9">The sequence shown here is derived from an EMBL/GenBank/DDBJ whole genome shotgun (WGS) entry which is preliminary data.</text>
</comment>
<keyword evidence="10" id="KW-1185">Reference proteome</keyword>
<dbReference type="AlphaFoldDB" id="A0A372MJR5"/>
<evidence type="ECO:0000256" key="2">
    <source>
        <dbReference type="ARBA" id="ARBA00022448"/>
    </source>
</evidence>
<feature type="transmembrane region" description="Helical" evidence="7">
    <location>
        <begin position="60"/>
        <end position="89"/>
    </location>
</feature>
<proteinExistence type="inferred from homology"/>
<organism evidence="9 10">
    <name type="scientific">Sphaerochaeta halotolerans</name>
    <dbReference type="NCBI Taxonomy" id="2293840"/>
    <lineage>
        <taxon>Bacteria</taxon>
        <taxon>Pseudomonadati</taxon>
        <taxon>Spirochaetota</taxon>
        <taxon>Spirochaetia</taxon>
        <taxon>Spirochaetales</taxon>
        <taxon>Sphaerochaetaceae</taxon>
        <taxon>Sphaerochaeta</taxon>
    </lineage>
</organism>
<dbReference type="EMBL" id="QUWK01000002">
    <property type="protein sequence ID" value="RFU96009.1"/>
    <property type="molecule type" value="Genomic_DNA"/>
</dbReference>
<accession>A0A372MJR5</accession>
<dbReference type="InterPro" id="IPR035906">
    <property type="entry name" value="MetI-like_sf"/>
</dbReference>
<feature type="transmembrane region" description="Helical" evidence="7">
    <location>
        <begin position="149"/>
        <end position="174"/>
    </location>
</feature>
<feature type="transmembrane region" description="Helical" evidence="7">
    <location>
        <begin position="194"/>
        <end position="219"/>
    </location>
</feature>
<dbReference type="GO" id="GO:0055085">
    <property type="term" value="P:transmembrane transport"/>
    <property type="evidence" value="ECO:0007669"/>
    <property type="project" value="InterPro"/>
</dbReference>
<dbReference type="Gene3D" id="1.10.3720.10">
    <property type="entry name" value="MetI-like"/>
    <property type="match status" value="1"/>
</dbReference>
<protein>
    <submittedName>
        <fullName evidence="9">Sugar ABC transporter permease</fullName>
    </submittedName>
</protein>
<gene>
    <name evidence="9" type="ORF">DYP60_02925</name>
</gene>
<keyword evidence="3" id="KW-1003">Cell membrane</keyword>
<dbReference type="Pfam" id="PF00528">
    <property type="entry name" value="BPD_transp_1"/>
    <property type="match status" value="1"/>
</dbReference>
<dbReference type="PANTHER" id="PTHR43227">
    <property type="entry name" value="BLL4140 PROTEIN"/>
    <property type="match status" value="1"/>
</dbReference>
<evidence type="ECO:0000256" key="5">
    <source>
        <dbReference type="ARBA" id="ARBA00022989"/>
    </source>
</evidence>
<comment type="subcellular location">
    <subcellularLocation>
        <location evidence="1 7">Cell membrane</location>
        <topology evidence="1 7">Multi-pass membrane protein</topology>
    </subcellularLocation>
</comment>
<comment type="similarity">
    <text evidence="7">Belongs to the binding-protein-dependent transport system permease family.</text>
</comment>
<dbReference type="SUPFAM" id="SSF161098">
    <property type="entry name" value="MetI-like"/>
    <property type="match status" value="1"/>
</dbReference>
<feature type="domain" description="ABC transmembrane type-1" evidence="8">
    <location>
        <begin position="64"/>
        <end position="275"/>
    </location>
</feature>
<feature type="transmembrane region" description="Helical" evidence="7">
    <location>
        <begin position="101"/>
        <end position="121"/>
    </location>
</feature>
<dbReference type="InterPro" id="IPR000515">
    <property type="entry name" value="MetI-like"/>
</dbReference>
<reference evidence="9 10" key="2">
    <citation type="submission" date="2018-09" db="EMBL/GenBank/DDBJ databases">
        <title>Genome of Sphaerochaeta halotolerans strain 4-11.</title>
        <authorList>
            <person name="Nazina T.N."/>
            <person name="Sokolova D.S."/>
        </authorList>
    </citation>
    <scope>NUCLEOTIDE SEQUENCE [LARGE SCALE GENOMIC DNA]</scope>
    <source>
        <strain evidence="9 10">4-11</strain>
    </source>
</reference>
<keyword evidence="6 7" id="KW-0472">Membrane</keyword>
<keyword evidence="4 7" id="KW-0812">Transmembrane</keyword>
<evidence type="ECO:0000313" key="9">
    <source>
        <dbReference type="EMBL" id="RFU96009.1"/>
    </source>
</evidence>
<reference evidence="10" key="1">
    <citation type="submission" date="2018-08" db="EMBL/GenBank/DDBJ databases">
        <authorList>
            <person name="Grouzdev D.S."/>
            <person name="Krutkina M.S."/>
        </authorList>
    </citation>
    <scope>NUCLEOTIDE SEQUENCE [LARGE SCALE GENOMIC DNA]</scope>
    <source>
        <strain evidence="10">4-11</strain>
    </source>
</reference>
<dbReference type="CDD" id="cd06261">
    <property type="entry name" value="TM_PBP2"/>
    <property type="match status" value="1"/>
</dbReference>
<evidence type="ECO:0000256" key="7">
    <source>
        <dbReference type="RuleBase" id="RU363032"/>
    </source>
</evidence>
<sequence>MNGSYWVATLPGFLVFLCVVLIPFFIGFGYSFTAWNGIGKHAAFIGLENYKDVLTDDPKAIASIFFTARFTISVVIISNLLGFFLALGITALKRGQGPLRVVFFLPNVIGGLILGFIWRFLLINGLPAVGEFLHIELISSPWLGDASTAFWGTVIVYVWKTAGYLMVIYIAALLSIDQNLFDAAHIDGARALSILFRIKIPLIMPAITVCLFLMLSWAFKLFDVIFSLTGGGPFGATESFALNIYNEAFLYNNYGYASAKAVVFTLLVALLTLLQVKATKSREVQA</sequence>
<dbReference type="PANTHER" id="PTHR43227:SF11">
    <property type="entry name" value="BLL4140 PROTEIN"/>
    <property type="match status" value="1"/>
</dbReference>
<keyword evidence="2 7" id="KW-0813">Transport</keyword>
<evidence type="ECO:0000256" key="3">
    <source>
        <dbReference type="ARBA" id="ARBA00022475"/>
    </source>
</evidence>
<dbReference type="PROSITE" id="PS50928">
    <property type="entry name" value="ABC_TM1"/>
    <property type="match status" value="1"/>
</dbReference>
<dbReference type="GO" id="GO:0005886">
    <property type="term" value="C:plasma membrane"/>
    <property type="evidence" value="ECO:0007669"/>
    <property type="project" value="UniProtKB-SubCell"/>
</dbReference>
<feature type="transmembrane region" description="Helical" evidence="7">
    <location>
        <begin position="12"/>
        <end position="32"/>
    </location>
</feature>